<accession>A0AAV3A9X6</accession>
<protein>
    <recommendedName>
        <fullName evidence="1">Hemimethylated DNA-binding domain-containing protein</fullName>
    </recommendedName>
</protein>
<dbReference type="NCBIfam" id="TIGR02097">
    <property type="entry name" value="yccV"/>
    <property type="match status" value="1"/>
</dbReference>
<gene>
    <name evidence="2" type="ORF">GDO54_014192</name>
</gene>
<evidence type="ECO:0000259" key="1">
    <source>
        <dbReference type="SMART" id="SM00992"/>
    </source>
</evidence>
<evidence type="ECO:0000313" key="3">
    <source>
        <dbReference type="Proteomes" id="UP001181693"/>
    </source>
</evidence>
<dbReference type="Pfam" id="PF08755">
    <property type="entry name" value="YccV-like"/>
    <property type="match status" value="1"/>
</dbReference>
<dbReference type="SMART" id="SM00992">
    <property type="entry name" value="YccV-like"/>
    <property type="match status" value="1"/>
</dbReference>
<keyword evidence="3" id="KW-1185">Reference proteome</keyword>
<dbReference type="AlphaFoldDB" id="A0AAV3A9X6"/>
<dbReference type="GO" id="GO:0003677">
    <property type="term" value="F:DNA binding"/>
    <property type="evidence" value="ECO:0007669"/>
    <property type="project" value="InterPro"/>
</dbReference>
<feature type="domain" description="Hemimethylated DNA-binding" evidence="1">
    <location>
        <begin position="401"/>
        <end position="498"/>
    </location>
</feature>
<dbReference type="PANTHER" id="PTHR31350">
    <property type="entry name" value="SI:DKEY-261L7.2"/>
    <property type="match status" value="1"/>
</dbReference>
<dbReference type="SUPFAM" id="SSF141255">
    <property type="entry name" value="YccV-like"/>
    <property type="match status" value="1"/>
</dbReference>
<dbReference type="InterPro" id="IPR036623">
    <property type="entry name" value="Hemimethylated_DNA-bd_sf"/>
</dbReference>
<organism evidence="2 3">
    <name type="scientific">Pyxicephalus adspersus</name>
    <name type="common">African bullfrog</name>
    <dbReference type="NCBI Taxonomy" id="30357"/>
    <lineage>
        <taxon>Eukaryota</taxon>
        <taxon>Metazoa</taxon>
        <taxon>Chordata</taxon>
        <taxon>Craniata</taxon>
        <taxon>Vertebrata</taxon>
        <taxon>Euteleostomi</taxon>
        <taxon>Amphibia</taxon>
        <taxon>Batrachia</taxon>
        <taxon>Anura</taxon>
        <taxon>Neobatrachia</taxon>
        <taxon>Ranoidea</taxon>
        <taxon>Pyxicephalidae</taxon>
        <taxon>Pyxicephalinae</taxon>
        <taxon>Pyxicephalus</taxon>
    </lineage>
</organism>
<dbReference type="Gene3D" id="2.30.30.390">
    <property type="entry name" value="Hemimethylated DNA-binding domain"/>
    <property type="match status" value="1"/>
</dbReference>
<name>A0AAV3A9X6_PYXAD</name>
<evidence type="ECO:0000313" key="2">
    <source>
        <dbReference type="EMBL" id="DBA23262.1"/>
    </source>
</evidence>
<comment type="caution">
    <text evidence="2">The sequence shown here is derived from an EMBL/GenBank/DDBJ whole genome shotgun (WGS) entry which is preliminary data.</text>
</comment>
<dbReference type="InterPro" id="IPR032698">
    <property type="entry name" value="SirB1_N"/>
</dbReference>
<dbReference type="Pfam" id="PF13369">
    <property type="entry name" value="Transglut_core2"/>
    <property type="match status" value="1"/>
</dbReference>
<dbReference type="Proteomes" id="UP001181693">
    <property type="component" value="Unassembled WGS sequence"/>
</dbReference>
<proteinExistence type="predicted"/>
<dbReference type="PANTHER" id="PTHR31350:SF21">
    <property type="entry name" value="F-BOX ONLY PROTEIN 21"/>
    <property type="match status" value="1"/>
</dbReference>
<dbReference type="InterPro" id="IPR011722">
    <property type="entry name" value="Hemimethylated_DNA-bd_dom"/>
</dbReference>
<sequence>MDPPVWLEEYKTRHKAGMAARRLVASFCKDLIVEHRLPCEGFNDFESLGYPAHFIEDELLCTLGIEGWEYFIQKYCAKKILYFMRQETTMSKFKEFLQRPAKQQDILEGAVLIDQYCNPLEDVSFADIQAQIENILAKVKAYLTIKNSRHPSLSLPAGVGSFIEDIGLQAQALDALNHVLFFDLKFKGNVADFYNPLNSYMHQVLVDRTGIPISLSVLYLTLAMHLGVLLEPVNFPHHFMLRWCQGTHGSPLITDYVYVDAFGSGKHLTAKECEHMIGQPVTEEFYAAVSTKEVLQRMVGNLLNLGKRESKDRTFMLLRVSLDLYLAMYPDSVQHLLLQARLYFHLGIWPEKVLDILQNIQALDPSQHGAVAYLVQHTLEHIERKKDDSVLHAKLRSKEKEVCYSVGLIMRHKRYGYSCVIFSWDPLCMMPPDWMENLDLYNLTKGINQPFYSVLLDDGTCNYVSQEDLEPHPSPAEISHPDVSLYFSEFAGNHYIANKELQLQYPEDADLINQKSVDSQPDASLQEP</sequence>
<dbReference type="EMBL" id="DYDO01000006">
    <property type="protein sequence ID" value="DBA23262.1"/>
    <property type="molecule type" value="Genomic_DNA"/>
</dbReference>
<reference evidence="2" key="1">
    <citation type="thesis" date="2020" institute="ProQuest LLC" country="789 East Eisenhower Parkway, Ann Arbor, MI, USA">
        <title>Comparative Genomics and Chromosome Evolution.</title>
        <authorList>
            <person name="Mudd A.B."/>
        </authorList>
    </citation>
    <scope>NUCLEOTIDE SEQUENCE</scope>
    <source>
        <strain evidence="2">1538</strain>
        <tissue evidence="2">Blood</tissue>
    </source>
</reference>